<evidence type="ECO:0000259" key="4">
    <source>
        <dbReference type="Pfam" id="PF20147"/>
    </source>
</evidence>
<feature type="domain" description="Crinkler effector protein N-terminal" evidence="4">
    <location>
        <begin position="68"/>
        <end position="178"/>
    </location>
</feature>
<evidence type="ECO:0000256" key="2">
    <source>
        <dbReference type="ARBA" id="ARBA00004613"/>
    </source>
</evidence>
<evidence type="ECO:0000313" key="5">
    <source>
        <dbReference type="EMBL" id="GBB98781.1"/>
    </source>
</evidence>
<accession>A0A2Z6RQE6</accession>
<evidence type="ECO:0000256" key="3">
    <source>
        <dbReference type="ARBA" id="ARBA00022525"/>
    </source>
</evidence>
<reference evidence="5 7" key="1">
    <citation type="submission" date="2017-11" db="EMBL/GenBank/DDBJ databases">
        <title>The genome of Rhizophagus clarus HR1 reveals common genetic basis of auxotrophy among arbuscular mycorrhizal fungi.</title>
        <authorList>
            <person name="Kobayashi Y."/>
        </authorList>
    </citation>
    <scope>NUCLEOTIDE SEQUENCE [LARGE SCALE GENOMIC DNA]</scope>
    <source>
        <strain evidence="5 7">HR1</strain>
    </source>
</reference>
<dbReference type="Proteomes" id="UP000615446">
    <property type="component" value="Unassembled WGS sequence"/>
</dbReference>
<name>A0A2Z6RQE6_9GLOM</name>
<evidence type="ECO:0000256" key="1">
    <source>
        <dbReference type="ARBA" id="ARBA00004340"/>
    </source>
</evidence>
<keyword evidence="3" id="KW-0964">Secreted</keyword>
<evidence type="ECO:0000313" key="7">
    <source>
        <dbReference type="Proteomes" id="UP000247702"/>
    </source>
</evidence>
<dbReference type="Pfam" id="PF20147">
    <property type="entry name" value="Crinkler"/>
    <property type="match status" value="1"/>
</dbReference>
<comment type="subcellular location">
    <subcellularLocation>
        <location evidence="1">Host cell</location>
    </subcellularLocation>
    <subcellularLocation>
        <location evidence="2">Secreted</location>
    </subcellularLocation>
</comment>
<dbReference type="EMBL" id="BLAL01000285">
    <property type="protein sequence ID" value="GET00425.1"/>
    <property type="molecule type" value="Genomic_DNA"/>
</dbReference>
<keyword evidence="7" id="KW-1185">Reference proteome</keyword>
<dbReference type="InterPro" id="IPR045379">
    <property type="entry name" value="Crinkler_N"/>
</dbReference>
<protein>
    <recommendedName>
        <fullName evidence="4">Crinkler effector protein N-terminal domain-containing protein</fullName>
    </recommendedName>
</protein>
<dbReference type="OrthoDB" id="3026531at2759"/>
<comment type="caution">
    <text evidence="5">The sequence shown here is derived from an EMBL/GenBank/DDBJ whole genome shotgun (WGS) entry which is preliminary data.</text>
</comment>
<gene>
    <name evidence="6" type="ORF">RCL2_002688000</name>
    <name evidence="5" type="ORF">RclHR1_03320007</name>
</gene>
<dbReference type="EMBL" id="BEXD01002580">
    <property type="protein sequence ID" value="GBB98781.1"/>
    <property type="molecule type" value="Genomic_DNA"/>
</dbReference>
<organism evidence="5 7">
    <name type="scientific">Rhizophagus clarus</name>
    <dbReference type="NCBI Taxonomy" id="94130"/>
    <lineage>
        <taxon>Eukaryota</taxon>
        <taxon>Fungi</taxon>
        <taxon>Fungi incertae sedis</taxon>
        <taxon>Mucoromycota</taxon>
        <taxon>Glomeromycotina</taxon>
        <taxon>Glomeromycetes</taxon>
        <taxon>Glomerales</taxon>
        <taxon>Glomeraceae</taxon>
        <taxon>Rhizophagus</taxon>
    </lineage>
</organism>
<dbReference type="AlphaFoldDB" id="A0A2Z6RQE6"/>
<dbReference type="Proteomes" id="UP000247702">
    <property type="component" value="Unassembled WGS sequence"/>
</dbReference>
<evidence type="ECO:0000313" key="6">
    <source>
        <dbReference type="EMBL" id="GET00425.1"/>
    </source>
</evidence>
<dbReference type="GO" id="GO:0005576">
    <property type="term" value="C:extracellular region"/>
    <property type="evidence" value="ECO:0007669"/>
    <property type="project" value="UniProtKB-SubCell"/>
</dbReference>
<reference evidence="6" key="2">
    <citation type="submission" date="2019-10" db="EMBL/GenBank/DDBJ databases">
        <title>Conservation and host-specific expression of non-tandemly repeated heterogenous ribosome RNA gene in arbuscular mycorrhizal fungi.</title>
        <authorList>
            <person name="Maeda T."/>
            <person name="Kobayashi Y."/>
            <person name="Nakagawa T."/>
            <person name="Ezawa T."/>
            <person name="Yamaguchi K."/>
            <person name="Bino T."/>
            <person name="Nishimoto Y."/>
            <person name="Shigenobu S."/>
            <person name="Kawaguchi M."/>
        </authorList>
    </citation>
    <scope>NUCLEOTIDE SEQUENCE</scope>
    <source>
        <strain evidence="6">HR1</strain>
    </source>
</reference>
<dbReference type="GO" id="GO:0043657">
    <property type="term" value="C:host cell"/>
    <property type="evidence" value="ECO:0007669"/>
    <property type="project" value="UniProtKB-SubCell"/>
</dbReference>
<proteinExistence type="predicted"/>
<sequence>MIKKKKSKQTQFSSNVETRSPTYKQKCKHIQILHYIHFINASDKDIKNYCCQFTNDFLHMNTSTPKLIMLFCLIKGEKPEKAFKVFIKKDNDISDLKKVIKNEIPNDFADVDAKNLTLWKVNVSTTDKLKFEKLKTYISCNSAVEEVLNGEKIEDATEEVEKVFNYPLGKKCIHIIIEPPVTTEREVKDNLEKDINSINKEDISKDIANDRSTNNCEKQGFVTRYYNVPSQPSQTVEIGYNTMISMKRYQKNEENKKDAKRRKLVENALN</sequence>